<dbReference type="Proteomes" id="UP000501602">
    <property type="component" value="Chromosome"/>
</dbReference>
<dbReference type="PROSITE" id="PS50110">
    <property type="entry name" value="RESPONSE_REGULATORY"/>
    <property type="match status" value="2"/>
</dbReference>
<comment type="caution">
    <text evidence="4">Lacks conserved residue(s) required for the propagation of feature annotation.</text>
</comment>
<feature type="domain" description="Response regulatory" evidence="5">
    <location>
        <begin position="8"/>
        <end position="123"/>
    </location>
</feature>
<feature type="domain" description="GGDEF" evidence="6">
    <location>
        <begin position="291"/>
        <end position="421"/>
    </location>
</feature>
<dbReference type="FunFam" id="3.30.70.270:FF:000001">
    <property type="entry name" value="Diguanylate cyclase domain protein"/>
    <property type="match status" value="1"/>
</dbReference>
<feature type="domain" description="Response regulatory" evidence="5">
    <location>
        <begin position="131"/>
        <end position="248"/>
    </location>
</feature>
<reference evidence="7 8" key="1">
    <citation type="submission" date="2020-04" db="EMBL/GenBank/DDBJ databases">
        <title>Ferrimonas sp. S7 isolated from sea water.</title>
        <authorList>
            <person name="Bae S.S."/>
            <person name="Baek K."/>
        </authorList>
    </citation>
    <scope>NUCLEOTIDE SEQUENCE [LARGE SCALE GENOMIC DNA]</scope>
    <source>
        <strain evidence="7 8">S7</strain>
    </source>
</reference>
<evidence type="ECO:0000256" key="1">
    <source>
        <dbReference type="ARBA" id="ARBA00001946"/>
    </source>
</evidence>
<evidence type="ECO:0000313" key="8">
    <source>
        <dbReference type="Proteomes" id="UP000501602"/>
    </source>
</evidence>
<dbReference type="CDD" id="cd01949">
    <property type="entry name" value="GGDEF"/>
    <property type="match status" value="1"/>
</dbReference>
<gene>
    <name evidence="7" type="ORF">HER31_01300</name>
</gene>
<evidence type="ECO:0000256" key="2">
    <source>
        <dbReference type="ARBA" id="ARBA00012528"/>
    </source>
</evidence>
<dbReference type="CDD" id="cd17544">
    <property type="entry name" value="REC_2_GGDEF"/>
    <property type="match status" value="1"/>
</dbReference>
<dbReference type="InterPro" id="IPR043128">
    <property type="entry name" value="Rev_trsase/Diguanyl_cyclase"/>
</dbReference>
<dbReference type="EMBL" id="CP051180">
    <property type="protein sequence ID" value="QIZ75656.1"/>
    <property type="molecule type" value="Genomic_DNA"/>
</dbReference>
<dbReference type="InterPro" id="IPR001789">
    <property type="entry name" value="Sig_transdc_resp-reg_receiver"/>
</dbReference>
<dbReference type="Pfam" id="PF00072">
    <property type="entry name" value="Response_reg"/>
    <property type="match status" value="2"/>
</dbReference>
<evidence type="ECO:0000259" key="5">
    <source>
        <dbReference type="PROSITE" id="PS50110"/>
    </source>
</evidence>
<proteinExistence type="predicted"/>
<keyword evidence="8" id="KW-1185">Reference proteome</keyword>
<dbReference type="SMART" id="SM00267">
    <property type="entry name" value="GGDEF"/>
    <property type="match status" value="1"/>
</dbReference>
<name>A0A6H1UBS1_9GAMM</name>
<dbReference type="InterPro" id="IPR029787">
    <property type="entry name" value="Nucleotide_cyclase"/>
</dbReference>
<sequence length="428" mass="48353">MESSVRKKILIVEDSKTVTKVLQHLIKNQPRIEAIFCTNMAEAVVVLDQFDHQLFAAIVDLNLPDAADGEVVDLTLSHNLPTIVLTGSYDNERREALQSKGVVDFITKEGRHSYQLALSLVLRIDNNTQQTVLVVDDSATIRSMISSLLRRHLFNVEQAEHGKQALALIANNPNIRLVITGYQMPELDGLTLVQHLRRKYDYDDLCIIGLSSAGETSLSAKFIKFGANDFLHKPFCHEEFYCRVNHNMESIERIQLMRDNANIDAMTGLFNRRYFFDKGRQLLEQSHKQQLPVSVAVIDVDHFKQVNDNYGHQAGDMVLQGLARVLKKGLSRFLLARAGGEEFFVLMPGIDSERAHILLDTLRQVLADKPVKTTDNDITVHFSAGVTDEWDISLEQQLNRADQFLYQAKHRGRNQIVSDRCAAGSTMV</sequence>
<dbReference type="KEGG" id="fes:HER31_01300"/>
<evidence type="ECO:0000256" key="4">
    <source>
        <dbReference type="PROSITE-ProRule" id="PRU00169"/>
    </source>
</evidence>
<evidence type="ECO:0000256" key="3">
    <source>
        <dbReference type="ARBA" id="ARBA00034247"/>
    </source>
</evidence>
<dbReference type="AlphaFoldDB" id="A0A6H1UBS1"/>
<dbReference type="PROSITE" id="PS50887">
    <property type="entry name" value="GGDEF"/>
    <property type="match status" value="1"/>
</dbReference>
<dbReference type="InterPro" id="IPR050469">
    <property type="entry name" value="Diguanylate_Cyclase"/>
</dbReference>
<dbReference type="GO" id="GO:0052621">
    <property type="term" value="F:diguanylate cyclase activity"/>
    <property type="evidence" value="ECO:0007669"/>
    <property type="project" value="UniProtKB-EC"/>
</dbReference>
<accession>A0A6H1UBS1</accession>
<dbReference type="GO" id="GO:0000160">
    <property type="term" value="P:phosphorelay signal transduction system"/>
    <property type="evidence" value="ECO:0007669"/>
    <property type="project" value="InterPro"/>
</dbReference>
<protein>
    <recommendedName>
        <fullName evidence="2">diguanylate cyclase</fullName>
        <ecNumber evidence="2">2.7.7.65</ecNumber>
    </recommendedName>
</protein>
<dbReference type="PANTHER" id="PTHR45138:SF9">
    <property type="entry name" value="DIGUANYLATE CYCLASE DGCM-RELATED"/>
    <property type="match status" value="1"/>
</dbReference>
<dbReference type="SMART" id="SM00448">
    <property type="entry name" value="REC"/>
    <property type="match status" value="2"/>
</dbReference>
<feature type="modified residue" description="4-aspartylphosphate" evidence="4">
    <location>
        <position position="60"/>
    </location>
</feature>
<dbReference type="InterPro" id="IPR011006">
    <property type="entry name" value="CheY-like_superfamily"/>
</dbReference>
<dbReference type="Gene3D" id="3.40.50.2300">
    <property type="match status" value="2"/>
</dbReference>
<evidence type="ECO:0000313" key="7">
    <source>
        <dbReference type="EMBL" id="QIZ75656.1"/>
    </source>
</evidence>
<dbReference type="EC" id="2.7.7.65" evidence="2"/>
<dbReference type="NCBIfam" id="TIGR00254">
    <property type="entry name" value="GGDEF"/>
    <property type="match status" value="1"/>
</dbReference>
<comment type="catalytic activity">
    <reaction evidence="3">
        <text>2 GTP = 3',3'-c-di-GMP + 2 diphosphate</text>
        <dbReference type="Rhea" id="RHEA:24898"/>
        <dbReference type="ChEBI" id="CHEBI:33019"/>
        <dbReference type="ChEBI" id="CHEBI:37565"/>
        <dbReference type="ChEBI" id="CHEBI:58805"/>
        <dbReference type="EC" id="2.7.7.65"/>
    </reaction>
</comment>
<dbReference type="SUPFAM" id="SSF55073">
    <property type="entry name" value="Nucleotide cyclase"/>
    <property type="match status" value="1"/>
</dbReference>
<dbReference type="Gene3D" id="3.30.70.270">
    <property type="match status" value="1"/>
</dbReference>
<dbReference type="Pfam" id="PF00990">
    <property type="entry name" value="GGDEF"/>
    <property type="match status" value="1"/>
</dbReference>
<dbReference type="SUPFAM" id="SSF52172">
    <property type="entry name" value="CheY-like"/>
    <property type="match status" value="2"/>
</dbReference>
<comment type="cofactor">
    <cofactor evidence="1">
        <name>Mg(2+)</name>
        <dbReference type="ChEBI" id="CHEBI:18420"/>
    </cofactor>
</comment>
<organism evidence="7 8">
    <name type="scientific">Ferrimonas lipolytica</name>
    <dbReference type="NCBI Taxonomy" id="2724191"/>
    <lineage>
        <taxon>Bacteria</taxon>
        <taxon>Pseudomonadati</taxon>
        <taxon>Pseudomonadota</taxon>
        <taxon>Gammaproteobacteria</taxon>
        <taxon>Alteromonadales</taxon>
        <taxon>Ferrimonadaceae</taxon>
        <taxon>Ferrimonas</taxon>
    </lineage>
</organism>
<dbReference type="InterPro" id="IPR000160">
    <property type="entry name" value="GGDEF_dom"/>
</dbReference>
<evidence type="ECO:0000259" key="6">
    <source>
        <dbReference type="PROSITE" id="PS50887"/>
    </source>
</evidence>
<dbReference type="PANTHER" id="PTHR45138">
    <property type="entry name" value="REGULATORY COMPONENTS OF SENSORY TRANSDUCTION SYSTEM"/>
    <property type="match status" value="1"/>
</dbReference>
<keyword evidence="4" id="KW-0597">Phosphoprotein</keyword>